<dbReference type="Pfam" id="PF01063">
    <property type="entry name" value="Aminotran_4"/>
    <property type="match status" value="1"/>
</dbReference>
<reference evidence="1" key="1">
    <citation type="submission" date="2021-03" db="EMBL/GenBank/DDBJ databases">
        <authorList>
            <person name="Tagirdzhanova G."/>
        </authorList>
    </citation>
    <scope>NUCLEOTIDE SEQUENCE</scope>
</reference>
<dbReference type="GO" id="GO:0003824">
    <property type="term" value="F:catalytic activity"/>
    <property type="evidence" value="ECO:0007669"/>
    <property type="project" value="InterPro"/>
</dbReference>
<evidence type="ECO:0000313" key="2">
    <source>
        <dbReference type="Proteomes" id="UP000664169"/>
    </source>
</evidence>
<accession>A0A8H3F3D6</accession>
<dbReference type="OrthoDB" id="5288718at2759"/>
<organism evidence="1 2">
    <name type="scientific">Gomphillus americanus</name>
    <dbReference type="NCBI Taxonomy" id="1940652"/>
    <lineage>
        <taxon>Eukaryota</taxon>
        <taxon>Fungi</taxon>
        <taxon>Dikarya</taxon>
        <taxon>Ascomycota</taxon>
        <taxon>Pezizomycotina</taxon>
        <taxon>Lecanoromycetes</taxon>
        <taxon>OSLEUM clade</taxon>
        <taxon>Ostropomycetidae</taxon>
        <taxon>Ostropales</taxon>
        <taxon>Graphidaceae</taxon>
        <taxon>Gomphilloideae</taxon>
        <taxon>Gomphillus</taxon>
    </lineage>
</organism>
<dbReference type="Gene3D" id="3.20.10.10">
    <property type="entry name" value="D-amino Acid Aminotransferase, subunit A, domain 2"/>
    <property type="match status" value="1"/>
</dbReference>
<name>A0A8H3F3D6_9LECA</name>
<sequence length="260" mass="28809">MQDRDLQIVTSTLYHPDLQLIAENTLLSGDARPSSLYMLKYHQERMLAAISDLPTAPQVMHDAIADAKGLDRLRELAAATVTTGPSKIRFALDCHGELTCTALFLSAGVLLRESAFFPARLSCPDSVPESDIKWMIGVSQNEIRPDFITKHKTNLRSQYAKVMEDAPYVDPTIHKAEMLCVNIEQQVMEGCITTPYFWKNGTWITPRAECGGNLGTTRRWALEKGLAVKGIVMKEDLTIGQIIVVSNGVWGFGFGRIIAV</sequence>
<dbReference type="Proteomes" id="UP000664169">
    <property type="component" value="Unassembled WGS sequence"/>
</dbReference>
<evidence type="ECO:0008006" key="3">
    <source>
        <dbReference type="Google" id="ProtNLM"/>
    </source>
</evidence>
<comment type="caution">
    <text evidence="1">The sequence shown here is derived from an EMBL/GenBank/DDBJ whole genome shotgun (WGS) entry which is preliminary data.</text>
</comment>
<gene>
    <name evidence="1" type="ORF">GOMPHAMPRED_001264</name>
</gene>
<dbReference type="EMBL" id="CAJPDQ010000012">
    <property type="protein sequence ID" value="CAF9917446.1"/>
    <property type="molecule type" value="Genomic_DNA"/>
</dbReference>
<dbReference type="InterPro" id="IPR001544">
    <property type="entry name" value="Aminotrans_IV"/>
</dbReference>
<dbReference type="AlphaFoldDB" id="A0A8H3F3D6"/>
<dbReference type="InterPro" id="IPR036038">
    <property type="entry name" value="Aminotransferase-like"/>
</dbReference>
<dbReference type="SUPFAM" id="SSF56752">
    <property type="entry name" value="D-aminoacid aminotransferase-like PLP-dependent enzymes"/>
    <property type="match status" value="1"/>
</dbReference>
<evidence type="ECO:0000313" key="1">
    <source>
        <dbReference type="EMBL" id="CAF9917446.1"/>
    </source>
</evidence>
<protein>
    <recommendedName>
        <fullName evidence="3">Aminodeoxychorismate lyase</fullName>
    </recommendedName>
</protein>
<keyword evidence="2" id="KW-1185">Reference proteome</keyword>
<dbReference type="InterPro" id="IPR043132">
    <property type="entry name" value="BCAT-like_C"/>
</dbReference>
<proteinExistence type="predicted"/>